<dbReference type="CDD" id="cd06587">
    <property type="entry name" value="VOC"/>
    <property type="match status" value="1"/>
</dbReference>
<dbReference type="Proteomes" id="UP000466794">
    <property type="component" value="Unassembled WGS sequence"/>
</dbReference>
<dbReference type="SUPFAM" id="SSF54593">
    <property type="entry name" value="Glyoxalase/Bleomycin resistance protein/Dihydroxybiphenyl dioxygenase"/>
    <property type="match status" value="1"/>
</dbReference>
<sequence>MSDTTPAIDRTIYPMPMFANFLVRDIAAATAFYESVGFVALATIAGPDGTPAVVHLRRMKYQDLLLVPGETATGSTTVSFSAGGEDLAALAKALRENAFPNAAITGPADTPWFTSDVTIDDPDGNRIILTAPREAELDQAKEWAKTFEGDWVGKN</sequence>
<accession>A0A7K1UUL0</accession>
<proteinExistence type="predicted"/>
<dbReference type="EMBL" id="WRPP01000002">
    <property type="protein sequence ID" value="MVU77961.1"/>
    <property type="molecule type" value="Genomic_DNA"/>
</dbReference>
<dbReference type="Gene3D" id="3.10.180.10">
    <property type="entry name" value="2,3-Dihydroxybiphenyl 1,2-Dioxygenase, domain 1"/>
    <property type="match status" value="1"/>
</dbReference>
<protein>
    <submittedName>
        <fullName evidence="2">VOC family protein</fullName>
    </submittedName>
</protein>
<gene>
    <name evidence="2" type="ORF">GPX89_11975</name>
</gene>
<dbReference type="RefSeq" id="WP_157387551.1">
    <property type="nucleotide sequence ID" value="NZ_WRPP01000002.1"/>
</dbReference>
<dbReference type="AlphaFoldDB" id="A0A7K1UUL0"/>
<dbReference type="PROSITE" id="PS51819">
    <property type="entry name" value="VOC"/>
    <property type="match status" value="1"/>
</dbReference>
<reference evidence="2 3" key="1">
    <citation type="submission" date="2019-12" db="EMBL/GenBank/DDBJ databases">
        <title>Nocardia sp. nov. ET3-3 isolated from soil.</title>
        <authorList>
            <person name="Kanchanasin P."/>
            <person name="Tanasupawat S."/>
            <person name="Yuki M."/>
            <person name="Kudo T."/>
        </authorList>
    </citation>
    <scope>NUCLEOTIDE SEQUENCE [LARGE SCALE GENOMIC DNA]</scope>
    <source>
        <strain evidence="2 3">ET3-3</strain>
    </source>
</reference>
<evidence type="ECO:0000259" key="1">
    <source>
        <dbReference type="PROSITE" id="PS51819"/>
    </source>
</evidence>
<keyword evidence="3" id="KW-1185">Reference proteome</keyword>
<organism evidence="2 3">
    <name type="scientific">Nocardia terrae</name>
    <dbReference type="NCBI Taxonomy" id="2675851"/>
    <lineage>
        <taxon>Bacteria</taxon>
        <taxon>Bacillati</taxon>
        <taxon>Actinomycetota</taxon>
        <taxon>Actinomycetes</taxon>
        <taxon>Mycobacteriales</taxon>
        <taxon>Nocardiaceae</taxon>
        <taxon>Nocardia</taxon>
    </lineage>
</organism>
<dbReference type="InterPro" id="IPR037523">
    <property type="entry name" value="VOC_core"/>
</dbReference>
<evidence type="ECO:0000313" key="2">
    <source>
        <dbReference type="EMBL" id="MVU77961.1"/>
    </source>
</evidence>
<evidence type="ECO:0000313" key="3">
    <source>
        <dbReference type="Proteomes" id="UP000466794"/>
    </source>
</evidence>
<dbReference type="InterPro" id="IPR029068">
    <property type="entry name" value="Glyas_Bleomycin-R_OHBP_Dase"/>
</dbReference>
<feature type="domain" description="VOC" evidence="1">
    <location>
        <begin position="14"/>
        <end position="132"/>
    </location>
</feature>
<comment type="caution">
    <text evidence="2">The sequence shown here is derived from an EMBL/GenBank/DDBJ whole genome shotgun (WGS) entry which is preliminary data.</text>
</comment>
<name>A0A7K1UUL0_9NOCA</name>